<feature type="region of interest" description="Disordered" evidence="1">
    <location>
        <begin position="1"/>
        <end position="170"/>
    </location>
</feature>
<accession>A0A0A8ZMV7</accession>
<sequence length="170" mass="17242">MVERASSSARSGSAGLGPQHRGHRAPRAICSDAAAMGRSNAERSPARLRQSGNPGPEGRPAAKTARRSGGNANPISASARASSASVSPGSTATPDARRWASTAAAREPNECSPCRGEAKADEGPAAARVDRRRSPAACAAGVRPAIRWSTSTIATDEPPQPPSFLGALPA</sequence>
<feature type="compositionally biased region" description="Low complexity" evidence="1">
    <location>
        <begin position="1"/>
        <end position="13"/>
    </location>
</feature>
<organism evidence="2">
    <name type="scientific">Arundo donax</name>
    <name type="common">Giant reed</name>
    <name type="synonym">Donax arundinaceus</name>
    <dbReference type="NCBI Taxonomy" id="35708"/>
    <lineage>
        <taxon>Eukaryota</taxon>
        <taxon>Viridiplantae</taxon>
        <taxon>Streptophyta</taxon>
        <taxon>Embryophyta</taxon>
        <taxon>Tracheophyta</taxon>
        <taxon>Spermatophyta</taxon>
        <taxon>Magnoliopsida</taxon>
        <taxon>Liliopsida</taxon>
        <taxon>Poales</taxon>
        <taxon>Poaceae</taxon>
        <taxon>PACMAD clade</taxon>
        <taxon>Arundinoideae</taxon>
        <taxon>Arundineae</taxon>
        <taxon>Arundo</taxon>
    </lineage>
</organism>
<reference evidence="2" key="1">
    <citation type="submission" date="2014-09" db="EMBL/GenBank/DDBJ databases">
        <authorList>
            <person name="Magalhaes I.L.F."/>
            <person name="Oliveira U."/>
            <person name="Santos F.R."/>
            <person name="Vidigal T.H.D.A."/>
            <person name="Brescovit A.D."/>
            <person name="Santos A.J."/>
        </authorList>
    </citation>
    <scope>NUCLEOTIDE SEQUENCE</scope>
    <source>
        <tissue evidence="2">Shoot tissue taken approximately 20 cm above the soil surface</tissue>
    </source>
</reference>
<dbReference type="AlphaFoldDB" id="A0A0A8ZMV7"/>
<proteinExistence type="predicted"/>
<feature type="compositionally biased region" description="Low complexity" evidence="1">
    <location>
        <begin position="76"/>
        <end position="92"/>
    </location>
</feature>
<name>A0A0A8ZMV7_ARUDO</name>
<feature type="compositionally biased region" description="Basic and acidic residues" evidence="1">
    <location>
        <begin position="116"/>
        <end position="133"/>
    </location>
</feature>
<evidence type="ECO:0000313" key="2">
    <source>
        <dbReference type="EMBL" id="JAD38075.1"/>
    </source>
</evidence>
<protein>
    <submittedName>
        <fullName evidence="2">Uncharacterized protein</fullName>
    </submittedName>
</protein>
<evidence type="ECO:0000256" key="1">
    <source>
        <dbReference type="SAM" id="MobiDB-lite"/>
    </source>
</evidence>
<dbReference type="EMBL" id="GBRH01259820">
    <property type="protein sequence ID" value="JAD38075.1"/>
    <property type="molecule type" value="Transcribed_RNA"/>
</dbReference>
<reference evidence="2" key="2">
    <citation type="journal article" date="2015" name="Data Brief">
        <title>Shoot transcriptome of the giant reed, Arundo donax.</title>
        <authorList>
            <person name="Barrero R.A."/>
            <person name="Guerrero F.D."/>
            <person name="Moolhuijzen P."/>
            <person name="Goolsby J.A."/>
            <person name="Tidwell J."/>
            <person name="Bellgard S.E."/>
            <person name="Bellgard M.I."/>
        </authorList>
    </citation>
    <scope>NUCLEOTIDE SEQUENCE</scope>
    <source>
        <tissue evidence="2">Shoot tissue taken approximately 20 cm above the soil surface</tissue>
    </source>
</reference>